<dbReference type="AlphaFoldDB" id="A0A0A9B8M9"/>
<reference evidence="1" key="1">
    <citation type="submission" date="2014-09" db="EMBL/GenBank/DDBJ databases">
        <authorList>
            <person name="Magalhaes I.L.F."/>
            <person name="Oliveira U."/>
            <person name="Santos F.R."/>
            <person name="Vidigal T.H.D.A."/>
            <person name="Brescovit A.D."/>
            <person name="Santos A.J."/>
        </authorList>
    </citation>
    <scope>NUCLEOTIDE SEQUENCE</scope>
    <source>
        <tissue evidence="1">Shoot tissue taken approximately 20 cm above the soil surface</tissue>
    </source>
</reference>
<protein>
    <submittedName>
        <fullName evidence="1">Uncharacterized protein</fullName>
    </submittedName>
</protein>
<accession>A0A0A9B8M9</accession>
<name>A0A0A9B8M9_ARUDO</name>
<reference evidence="1" key="2">
    <citation type="journal article" date="2015" name="Data Brief">
        <title>Shoot transcriptome of the giant reed, Arundo donax.</title>
        <authorList>
            <person name="Barrero R.A."/>
            <person name="Guerrero F.D."/>
            <person name="Moolhuijzen P."/>
            <person name="Goolsby J.A."/>
            <person name="Tidwell J."/>
            <person name="Bellgard S.E."/>
            <person name="Bellgard M.I."/>
        </authorList>
    </citation>
    <scope>NUCLEOTIDE SEQUENCE</scope>
    <source>
        <tissue evidence="1">Shoot tissue taken approximately 20 cm above the soil surface</tissue>
    </source>
</reference>
<sequence>MSTMHPCAIVVLIENVSTSELLLIMIMHLVHFAGISQCKPGKAFHSSHYWYF</sequence>
<organism evidence="1">
    <name type="scientific">Arundo donax</name>
    <name type="common">Giant reed</name>
    <name type="synonym">Donax arundinaceus</name>
    <dbReference type="NCBI Taxonomy" id="35708"/>
    <lineage>
        <taxon>Eukaryota</taxon>
        <taxon>Viridiplantae</taxon>
        <taxon>Streptophyta</taxon>
        <taxon>Embryophyta</taxon>
        <taxon>Tracheophyta</taxon>
        <taxon>Spermatophyta</taxon>
        <taxon>Magnoliopsida</taxon>
        <taxon>Liliopsida</taxon>
        <taxon>Poales</taxon>
        <taxon>Poaceae</taxon>
        <taxon>PACMAD clade</taxon>
        <taxon>Arundinoideae</taxon>
        <taxon>Arundineae</taxon>
        <taxon>Arundo</taxon>
    </lineage>
</organism>
<evidence type="ECO:0000313" key="1">
    <source>
        <dbReference type="EMBL" id="JAD59676.1"/>
    </source>
</evidence>
<proteinExistence type="predicted"/>
<dbReference type="EMBL" id="GBRH01238219">
    <property type="protein sequence ID" value="JAD59676.1"/>
    <property type="molecule type" value="Transcribed_RNA"/>
</dbReference>